<dbReference type="Gene3D" id="3.30.559.10">
    <property type="entry name" value="Chloramphenicol acetyltransferase-like domain"/>
    <property type="match status" value="1"/>
</dbReference>
<dbReference type="Proteomes" id="UP000053789">
    <property type="component" value="Unassembled WGS sequence"/>
</dbReference>
<sequence length="122" mass="13480">MSIFELPTDGRPYFSSLLPSTYMGSVLILNRSSMPIETLCAPETSIGRIAYLLRESSARITPSLVHDAFTLLQSLPDHSRFSTANMGLTHMHAMISNMILFQKSEISFGDKFFANGGSPETM</sequence>
<accession>A0A0D2EMU6</accession>
<dbReference type="RefSeq" id="XP_016618010.1">
    <property type="nucleotide sequence ID" value="XM_016765965.1"/>
</dbReference>
<evidence type="ECO:0000313" key="1">
    <source>
        <dbReference type="EMBL" id="KIW91341.1"/>
    </source>
</evidence>
<dbReference type="EMBL" id="KN846991">
    <property type="protein sequence ID" value="KIW91341.1"/>
    <property type="molecule type" value="Genomic_DNA"/>
</dbReference>
<dbReference type="OrthoDB" id="4350676at2759"/>
<gene>
    <name evidence="1" type="ORF">Z519_08237</name>
</gene>
<dbReference type="VEuPathDB" id="FungiDB:Z519_08237"/>
<organism evidence="1 2">
    <name type="scientific">Cladophialophora bantiana (strain ATCC 10958 / CBS 173.52 / CDC B-1940 / NIH 8579)</name>
    <name type="common">Xylohypha bantiana</name>
    <dbReference type="NCBI Taxonomy" id="1442370"/>
    <lineage>
        <taxon>Eukaryota</taxon>
        <taxon>Fungi</taxon>
        <taxon>Dikarya</taxon>
        <taxon>Ascomycota</taxon>
        <taxon>Pezizomycotina</taxon>
        <taxon>Eurotiomycetes</taxon>
        <taxon>Chaetothyriomycetidae</taxon>
        <taxon>Chaetothyriales</taxon>
        <taxon>Herpotrichiellaceae</taxon>
        <taxon>Cladophialophora</taxon>
    </lineage>
</organism>
<dbReference type="HOGENOM" id="CLU_130033_0_0_1"/>
<protein>
    <submittedName>
        <fullName evidence="1">Uncharacterized protein</fullName>
    </submittedName>
</protein>
<reference evidence="1" key="1">
    <citation type="submission" date="2015-01" db="EMBL/GenBank/DDBJ databases">
        <title>The Genome Sequence of Cladophialophora bantiana CBS 173.52.</title>
        <authorList>
            <consortium name="The Broad Institute Genomics Platform"/>
            <person name="Cuomo C."/>
            <person name="de Hoog S."/>
            <person name="Gorbushina A."/>
            <person name="Stielow B."/>
            <person name="Teixiera M."/>
            <person name="Abouelleil A."/>
            <person name="Chapman S.B."/>
            <person name="Priest M."/>
            <person name="Young S.K."/>
            <person name="Wortman J."/>
            <person name="Nusbaum C."/>
            <person name="Birren B."/>
        </authorList>
    </citation>
    <scope>NUCLEOTIDE SEQUENCE [LARGE SCALE GENOMIC DNA]</scope>
    <source>
        <strain evidence="1">CBS 173.52</strain>
    </source>
</reference>
<proteinExistence type="predicted"/>
<evidence type="ECO:0000313" key="2">
    <source>
        <dbReference type="Proteomes" id="UP000053789"/>
    </source>
</evidence>
<dbReference type="InterPro" id="IPR023213">
    <property type="entry name" value="CAT-like_dom_sf"/>
</dbReference>
<name>A0A0D2EMU6_CLAB1</name>
<dbReference type="AlphaFoldDB" id="A0A0D2EMU6"/>
<dbReference type="GeneID" id="27701165"/>
<keyword evidence="2" id="KW-1185">Reference proteome</keyword>